<reference evidence="3" key="1">
    <citation type="submission" date="2019-02" db="EMBL/GenBank/DDBJ databases">
        <authorList>
            <person name="Gruber-Vodicka R. H."/>
            <person name="Seah K. B. B."/>
        </authorList>
    </citation>
    <scope>NUCLEOTIDE SEQUENCE</scope>
    <source>
        <strain evidence="3">BECK_SA2B12</strain>
        <strain evidence="1">BECK_SA2B15</strain>
        <strain evidence="2">BECK_SA2B20</strain>
    </source>
</reference>
<organism evidence="3">
    <name type="scientific">Candidatus Kentrum eta</name>
    <dbReference type="NCBI Taxonomy" id="2126337"/>
    <lineage>
        <taxon>Bacteria</taxon>
        <taxon>Pseudomonadati</taxon>
        <taxon>Pseudomonadota</taxon>
        <taxon>Gammaproteobacteria</taxon>
        <taxon>Candidatus Kentrum</taxon>
    </lineage>
</organism>
<dbReference type="EMBL" id="CAADFG010000019">
    <property type="protein sequence ID" value="VFJ90055.1"/>
    <property type="molecule type" value="Genomic_DNA"/>
</dbReference>
<evidence type="ECO:0000313" key="2">
    <source>
        <dbReference type="EMBL" id="VFJ91395.1"/>
    </source>
</evidence>
<evidence type="ECO:0000313" key="3">
    <source>
        <dbReference type="EMBL" id="VFJ98068.1"/>
    </source>
</evidence>
<dbReference type="AlphaFoldDB" id="A0A450UZT0"/>
<dbReference type="EMBL" id="CAADFJ010000018">
    <property type="protein sequence ID" value="VFJ98068.1"/>
    <property type="molecule type" value="Genomic_DNA"/>
</dbReference>
<gene>
    <name evidence="1" type="ORF">BECKH772A_GA0070896_100199</name>
    <name evidence="2" type="ORF">BECKH772B_GA0070898_100179</name>
    <name evidence="3" type="ORF">BECKH772C_GA0070978_100189</name>
</gene>
<name>A0A450UZT0_9GAMM</name>
<accession>A0A450UZT0</accession>
<evidence type="ECO:0000313" key="1">
    <source>
        <dbReference type="EMBL" id="VFJ90055.1"/>
    </source>
</evidence>
<protein>
    <submittedName>
        <fullName evidence="3">Uncharacterized protein</fullName>
    </submittedName>
</protein>
<sequence length="85" mass="9391">MDTRDCGRAGIRSAPLAERIQNIVGIHGTIHPLLLRVQLFPASLFSMSDKADTFQRLVPEVKEKSFAIMACVAARRTMSAKACQF</sequence>
<dbReference type="EMBL" id="CAADFI010000017">
    <property type="protein sequence ID" value="VFJ91395.1"/>
    <property type="molecule type" value="Genomic_DNA"/>
</dbReference>
<proteinExistence type="predicted"/>